<protein>
    <submittedName>
        <fullName evidence="1">Uncharacterized protein</fullName>
    </submittedName>
</protein>
<dbReference type="GeneID" id="20666472"/>
<dbReference type="EMBL" id="KI925455">
    <property type="protein sequence ID" value="ETW85379.1"/>
    <property type="molecule type" value="Genomic_DNA"/>
</dbReference>
<dbReference type="Proteomes" id="UP000030671">
    <property type="component" value="Unassembled WGS sequence"/>
</dbReference>
<reference evidence="1 2" key="1">
    <citation type="journal article" date="2012" name="New Phytol.">
        <title>Insight into trade-off between wood decay and parasitism from the genome of a fungal forest pathogen.</title>
        <authorList>
            <person name="Olson A."/>
            <person name="Aerts A."/>
            <person name="Asiegbu F."/>
            <person name="Belbahri L."/>
            <person name="Bouzid O."/>
            <person name="Broberg A."/>
            <person name="Canback B."/>
            <person name="Coutinho P.M."/>
            <person name="Cullen D."/>
            <person name="Dalman K."/>
            <person name="Deflorio G."/>
            <person name="van Diepen L.T."/>
            <person name="Dunand C."/>
            <person name="Duplessis S."/>
            <person name="Durling M."/>
            <person name="Gonthier P."/>
            <person name="Grimwood J."/>
            <person name="Fossdal C.G."/>
            <person name="Hansson D."/>
            <person name="Henrissat B."/>
            <person name="Hietala A."/>
            <person name="Himmelstrand K."/>
            <person name="Hoffmeister D."/>
            <person name="Hogberg N."/>
            <person name="James T.Y."/>
            <person name="Karlsson M."/>
            <person name="Kohler A."/>
            <person name="Kues U."/>
            <person name="Lee Y.H."/>
            <person name="Lin Y.C."/>
            <person name="Lind M."/>
            <person name="Lindquist E."/>
            <person name="Lombard V."/>
            <person name="Lucas S."/>
            <person name="Lunden K."/>
            <person name="Morin E."/>
            <person name="Murat C."/>
            <person name="Park J."/>
            <person name="Raffaello T."/>
            <person name="Rouze P."/>
            <person name="Salamov A."/>
            <person name="Schmutz J."/>
            <person name="Solheim H."/>
            <person name="Stahlberg J."/>
            <person name="Velez H."/>
            <person name="de Vries R.P."/>
            <person name="Wiebenga A."/>
            <person name="Woodward S."/>
            <person name="Yakovlev I."/>
            <person name="Garbelotto M."/>
            <person name="Martin F."/>
            <person name="Grigoriev I.V."/>
            <person name="Stenlid J."/>
        </authorList>
    </citation>
    <scope>NUCLEOTIDE SEQUENCE [LARGE SCALE GENOMIC DNA]</scope>
    <source>
        <strain evidence="1 2">TC 32-1</strain>
    </source>
</reference>
<evidence type="ECO:0000313" key="1">
    <source>
        <dbReference type="EMBL" id="ETW85379.1"/>
    </source>
</evidence>
<dbReference type="InParanoid" id="W4KI63"/>
<sequence length="349" mass="39481">MGCSFSKTVSKNHNLDLDTLRCVQSPQPRLLPAASRSVDSVKSILSSQPQLPVELLDEIIIFVLGDYFRDLILVPQPSESWSAVFSLLQTSHTFRACTLRILRYVFGGSLTDSEDRIIRQYTIVAFTFPLISMLESFMEGELPKGPIALLSASYTSRIICKRLLEWEKGHSLRSILSKLLDSTYYLGTFSHEDWFDSVDYPGGQTHVWADCYSLQISASWADTLTSVKDLISAMFMLDEAKETGLRPDNLPTLPETVLREVGFYKIMSSMKFYEANSEFPHVVDFCATLHKHMLSFLMEKEREIYMATWAPSDDDGKCTFTGFLTLDLKAPNRRQLMLGLELISTVTTG</sequence>
<dbReference type="OrthoDB" id="10341818at2759"/>
<keyword evidence="2" id="KW-1185">Reference proteome</keyword>
<name>W4KI63_HETIT</name>
<dbReference type="KEGG" id="hir:HETIRDRAFT_115311"/>
<dbReference type="RefSeq" id="XP_009542243.1">
    <property type="nucleotide sequence ID" value="XM_009543948.1"/>
</dbReference>
<organism evidence="1 2">
    <name type="scientific">Heterobasidion irregulare (strain TC 32-1)</name>
    <dbReference type="NCBI Taxonomy" id="747525"/>
    <lineage>
        <taxon>Eukaryota</taxon>
        <taxon>Fungi</taxon>
        <taxon>Dikarya</taxon>
        <taxon>Basidiomycota</taxon>
        <taxon>Agaricomycotina</taxon>
        <taxon>Agaricomycetes</taxon>
        <taxon>Russulales</taxon>
        <taxon>Bondarzewiaceae</taxon>
        <taxon>Heterobasidion</taxon>
        <taxon>Heterobasidion annosum species complex</taxon>
    </lineage>
</organism>
<proteinExistence type="predicted"/>
<dbReference type="AlphaFoldDB" id="W4KI63"/>
<accession>W4KI63</accession>
<gene>
    <name evidence="1" type="ORF">HETIRDRAFT_115311</name>
</gene>
<evidence type="ECO:0000313" key="2">
    <source>
        <dbReference type="Proteomes" id="UP000030671"/>
    </source>
</evidence>
<dbReference type="HOGENOM" id="CLU_794672_0_0_1"/>